<evidence type="ECO:0000256" key="1">
    <source>
        <dbReference type="ARBA" id="ARBA00023002"/>
    </source>
</evidence>
<dbReference type="SMART" id="SM00903">
    <property type="entry name" value="Flavin_Reduct"/>
    <property type="match status" value="1"/>
</dbReference>
<evidence type="ECO:0000259" key="2">
    <source>
        <dbReference type="SMART" id="SM00903"/>
    </source>
</evidence>
<keyword evidence="4" id="KW-1185">Reference proteome</keyword>
<dbReference type="Proteomes" id="UP001198565">
    <property type="component" value="Unassembled WGS sequence"/>
</dbReference>
<proteinExistence type="predicted"/>
<organism evidence="3 4">
    <name type="scientific">Streptantibioticus parmotrematis</name>
    <dbReference type="NCBI Taxonomy" id="2873249"/>
    <lineage>
        <taxon>Bacteria</taxon>
        <taxon>Bacillati</taxon>
        <taxon>Actinomycetota</taxon>
        <taxon>Actinomycetes</taxon>
        <taxon>Kitasatosporales</taxon>
        <taxon>Streptomycetaceae</taxon>
        <taxon>Streptantibioticus</taxon>
    </lineage>
</organism>
<evidence type="ECO:0000313" key="4">
    <source>
        <dbReference type="Proteomes" id="UP001198565"/>
    </source>
</evidence>
<feature type="domain" description="Flavin reductase like" evidence="2">
    <location>
        <begin position="20"/>
        <end position="167"/>
    </location>
</feature>
<dbReference type="InterPro" id="IPR002563">
    <property type="entry name" value="Flavin_Rdtase-like_dom"/>
</dbReference>
<sequence>MVTPVGQDTARAQEAFRALMGSHPAGVAVITTADARERPYGFTCTALCSLSLDPPRLLVCAAHTGNTLPVIAERGTFVVNLLHTAGQRAAQTFTRRDVDRFAQVPWERSGVTGLPVLHEDAHAVAECAVADLLPSGDHTIVVGDVLDARMVAPDRAPLLYGRRRYAGWPM</sequence>
<reference evidence="3 4" key="1">
    <citation type="submission" date="2021-08" db="EMBL/GenBank/DDBJ databases">
        <title>Streptomyces sp. PTM05 isolated from lichen.</title>
        <authorList>
            <person name="Somphong A."/>
            <person name="Phongsopitanun W."/>
            <person name="Tanasupawat S."/>
        </authorList>
    </citation>
    <scope>NUCLEOTIDE SEQUENCE [LARGE SCALE GENOMIC DNA]</scope>
    <source>
        <strain evidence="3 4">Ptm05</strain>
    </source>
</reference>
<dbReference type="Gene3D" id="2.30.110.10">
    <property type="entry name" value="Electron Transport, Fmn-binding Protein, Chain A"/>
    <property type="match status" value="1"/>
</dbReference>
<dbReference type="PANTHER" id="PTHR30466">
    <property type="entry name" value="FLAVIN REDUCTASE"/>
    <property type="match status" value="1"/>
</dbReference>
<dbReference type="EMBL" id="JAINVZ010000001">
    <property type="protein sequence ID" value="MBY8883731.1"/>
    <property type="molecule type" value="Genomic_DNA"/>
</dbReference>
<accession>A0ABS7QKL8</accession>
<comment type="caution">
    <text evidence="3">The sequence shown here is derived from an EMBL/GenBank/DDBJ whole genome shotgun (WGS) entry which is preliminary data.</text>
</comment>
<name>A0ABS7QKL8_9ACTN</name>
<dbReference type="RefSeq" id="WP_222973458.1">
    <property type="nucleotide sequence ID" value="NZ_JAINVZ010000001.1"/>
</dbReference>
<dbReference type="SUPFAM" id="SSF50475">
    <property type="entry name" value="FMN-binding split barrel"/>
    <property type="match status" value="1"/>
</dbReference>
<gene>
    <name evidence="3" type="ORF">K7472_02590</name>
</gene>
<protein>
    <submittedName>
        <fullName evidence="3">Flavin reductase family protein</fullName>
    </submittedName>
</protein>
<dbReference type="InterPro" id="IPR050268">
    <property type="entry name" value="NADH-dep_flavin_reductase"/>
</dbReference>
<dbReference type="Pfam" id="PF01613">
    <property type="entry name" value="Flavin_Reduct"/>
    <property type="match status" value="1"/>
</dbReference>
<evidence type="ECO:0000313" key="3">
    <source>
        <dbReference type="EMBL" id="MBY8883731.1"/>
    </source>
</evidence>
<dbReference type="PANTHER" id="PTHR30466:SF1">
    <property type="entry name" value="FMN REDUCTASE (NADH) RUTF"/>
    <property type="match status" value="1"/>
</dbReference>
<keyword evidence="1" id="KW-0560">Oxidoreductase</keyword>
<dbReference type="InterPro" id="IPR012349">
    <property type="entry name" value="Split_barrel_FMN-bd"/>
</dbReference>